<dbReference type="GO" id="GO:0051539">
    <property type="term" value="F:4 iron, 4 sulfur cluster binding"/>
    <property type="evidence" value="ECO:0007669"/>
    <property type="project" value="UniProtKB-KW"/>
</dbReference>
<dbReference type="GO" id="GO:0070182">
    <property type="term" value="F:DNA polymerase binding"/>
    <property type="evidence" value="ECO:0007669"/>
    <property type="project" value="TreeGrafter"/>
</dbReference>
<evidence type="ECO:0000256" key="1">
    <source>
        <dbReference type="ARBA" id="ARBA00022485"/>
    </source>
</evidence>
<reference evidence="15 16" key="1">
    <citation type="submission" date="2019-07" db="EMBL/GenBank/DDBJ databases">
        <title>Genomes of Cafeteria roenbergensis.</title>
        <authorList>
            <person name="Fischer M.G."/>
            <person name="Hackl T."/>
            <person name="Roman M."/>
        </authorList>
    </citation>
    <scope>NUCLEOTIDE SEQUENCE [LARGE SCALE GENOMIC DNA]</scope>
    <source>
        <strain evidence="15 16">RCC970-E3</strain>
    </source>
</reference>
<sequence>MDGGPSLSTGATHPEGRLGVVRALVAALCCAVAVAARLLPEPASLTGGATFRDTPADGQQLRSGHHIHLLNVADKAPLAVLELRGVDVEFPFTPYDAQCVYMEKVLECLQDGTNALLESPTGTGKTISLLCSALAWQGAYAAGLQVAKALDMLVAKHVGKPTEASVREDALAELDLRLQAIGRMRPPTAPEIPRETAGLRGGGFSLPGVGRYQYADEPAVAGGEGAMAAAMAASAASGGGGATLSHPLVEAAMRSMRPPKLVYASRTHSQLSQVVRELKRSAYHPKVVILASREQLCVHPQVSKLRGQQQGFACRARCRERKCSARNTLEDWLAQKRSVHELPLAVKGAGNTLRMPSSGAGGEAAAAGDAAGQGVADIEDAPIPPLLDVDELAEMGRSKGVCPYFAGRDGAGQLESELVLVPYNYLVDPEVRRSLSIDWEDAIVVVDEAHNLEGVASEAASFDFGPRDFANAQREVQTYLEGVLAGATGAPPGAADVAGAGAAAMRAAATAKGAKVSPDLALRLKSVIQAIEADVACTPLGPRGWAVHPGSALVALFDRFGVNESTWDQTRELFDGITEWLMERESLGGRSGAGGDGRGLALTTLKEMMAAALRVPARRSPLGDEHGDESSVAQAEARRVAQAASAQFFRMVVHKDSRAAKWRERRGVAGAAGADGDGSQDKVLSYWCFSPGVAFGELRALGVRSVVLTSGTLSPMSSYAAELQAPFPVRLENPHVVDSSQLLVGVVPRGPMRRALNSSFRNRSTDGYKQELGGAVRNLAKLVPDGMLVFFPSYAVMDECVSFWKADNGGSTWMSIAGLKHAVVESRSPGMLAAQMKEFSDAIESGKGGIFFAVCRGKVSEGLDFSDRHGRAVLITGLPYPPRHDTKVVLKQQYLDDAVKAAGGAGAAAGPPGGATLTQSGAAGPSGPTAASAATARLPSSPATAAVLTGEAWYQQQASRAVNQAIGRVIRHRRDWGAILLLDERFERAQQHLSAWLRPYSRVMPNWGAVTAQVRGFFAAARAKEAATQSKSRAGVHGMVGGLLASGLSAHGSQDGFGASAGHARTKGAPAEVGDDADDADDEDDEAALERLLDDRNQRNDAPVHERLSQAFEGPSYYRRQQNMRASEGTAAQPGAASQPAAPAGGAAEDARSGEAAPSNPTLLSVLRGDASAGSGAAGGEGAAASGAEVRARRGAAFRLGRSGAPPGAVAGVTGRATLGRGTAMLQQLQRRGEESEARAAAERLQRQRDLEERRRRRDRVLNAVKTAQAKAALAAMEGEGGPSSPAAPLVGDCTEDRIAEASMVSEPSPAAPHRDRRLGSVARPRAVAGATRAPGEAPAASAGRGREGGKAPSASPDSEVAERRARMLATINRTRAVILAGPDGRRDAARAADKRCGERMGALLGAIKQWKQRAAASEGDAEAQRQSAGEVARRWARIVGVLPAQEEASGAWPAVVAPMRERVLALADVATMFAGSKRQGFEAECKAIVRELKAGGGAAQAGAGRGDGAGPAKRPRMALPP</sequence>
<dbReference type="SMART" id="SM00488">
    <property type="entry name" value="DEXDc2"/>
    <property type="match status" value="1"/>
</dbReference>
<proteinExistence type="predicted"/>
<dbReference type="InterPro" id="IPR057498">
    <property type="entry name" value="Rtel1_ARCH"/>
</dbReference>
<dbReference type="PANTHER" id="PTHR11472">
    <property type="entry name" value="DNA REPAIR DEAD HELICASE RAD3/XP-D SUBFAMILY MEMBER"/>
    <property type="match status" value="1"/>
</dbReference>
<dbReference type="Gene3D" id="3.40.50.300">
    <property type="entry name" value="P-loop containing nucleotide triphosphate hydrolases"/>
    <property type="match status" value="3"/>
</dbReference>
<keyword evidence="7" id="KW-0067">ATP-binding</keyword>
<keyword evidence="9" id="KW-0411">Iron-sulfur</keyword>
<dbReference type="GO" id="GO:1904430">
    <property type="term" value="P:negative regulation of t-circle formation"/>
    <property type="evidence" value="ECO:0007669"/>
    <property type="project" value="TreeGrafter"/>
</dbReference>
<dbReference type="SMART" id="SM00491">
    <property type="entry name" value="HELICc2"/>
    <property type="match status" value="1"/>
</dbReference>
<keyword evidence="3" id="KW-0547">Nucleotide-binding</keyword>
<evidence type="ECO:0000259" key="14">
    <source>
        <dbReference type="PROSITE" id="PS51193"/>
    </source>
</evidence>
<dbReference type="PROSITE" id="PS51193">
    <property type="entry name" value="HELICASE_ATP_BIND_2"/>
    <property type="match status" value="1"/>
</dbReference>
<dbReference type="GO" id="GO:0005634">
    <property type="term" value="C:nucleus"/>
    <property type="evidence" value="ECO:0007669"/>
    <property type="project" value="TreeGrafter"/>
</dbReference>
<evidence type="ECO:0000256" key="11">
    <source>
        <dbReference type="ARBA" id="ARBA00023204"/>
    </source>
</evidence>
<evidence type="ECO:0000256" key="10">
    <source>
        <dbReference type="ARBA" id="ARBA00023125"/>
    </source>
</evidence>
<comment type="caution">
    <text evidence="15">The sequence shown here is derived from an EMBL/GenBank/DDBJ whole genome shotgun (WGS) entry which is preliminary data.</text>
</comment>
<dbReference type="InterPro" id="IPR045028">
    <property type="entry name" value="DinG/Rad3-like"/>
</dbReference>
<keyword evidence="5" id="KW-0378">Hydrolase</keyword>
<evidence type="ECO:0000256" key="6">
    <source>
        <dbReference type="ARBA" id="ARBA00022806"/>
    </source>
</evidence>
<dbReference type="GO" id="GO:0045910">
    <property type="term" value="P:negative regulation of DNA recombination"/>
    <property type="evidence" value="ECO:0007669"/>
    <property type="project" value="TreeGrafter"/>
</dbReference>
<dbReference type="GO" id="GO:0006281">
    <property type="term" value="P:DNA repair"/>
    <property type="evidence" value="ECO:0007669"/>
    <property type="project" value="UniProtKB-KW"/>
</dbReference>
<dbReference type="CDD" id="cd18788">
    <property type="entry name" value="SF2_C_XPD"/>
    <property type="match status" value="1"/>
</dbReference>
<evidence type="ECO:0000256" key="2">
    <source>
        <dbReference type="ARBA" id="ARBA00022723"/>
    </source>
</evidence>
<dbReference type="Pfam" id="PF06733">
    <property type="entry name" value="DEAD_2"/>
    <property type="match status" value="1"/>
</dbReference>
<feature type="region of interest" description="Disordered" evidence="13">
    <location>
        <begin position="905"/>
        <end position="936"/>
    </location>
</feature>
<evidence type="ECO:0000256" key="3">
    <source>
        <dbReference type="ARBA" id="ARBA00022741"/>
    </source>
</evidence>
<keyword evidence="2" id="KW-0479">Metal-binding</keyword>
<gene>
    <name evidence="15" type="ORF">FNF28_04584</name>
</gene>
<keyword evidence="4" id="KW-0227">DNA damage</keyword>
<dbReference type="GO" id="GO:0010569">
    <property type="term" value="P:regulation of double-strand break repair via homologous recombination"/>
    <property type="evidence" value="ECO:0007669"/>
    <property type="project" value="TreeGrafter"/>
</dbReference>
<dbReference type="PANTHER" id="PTHR11472:SF34">
    <property type="entry name" value="REGULATOR OF TELOMERE ELONGATION HELICASE 1"/>
    <property type="match status" value="1"/>
</dbReference>
<dbReference type="InterPro" id="IPR006555">
    <property type="entry name" value="ATP-dep_Helicase_C"/>
</dbReference>
<evidence type="ECO:0000256" key="12">
    <source>
        <dbReference type="ARBA" id="ARBA00023235"/>
    </source>
</evidence>
<dbReference type="GO" id="GO:0003677">
    <property type="term" value="F:DNA binding"/>
    <property type="evidence" value="ECO:0007669"/>
    <property type="project" value="UniProtKB-KW"/>
</dbReference>
<feature type="compositionally biased region" description="Basic and acidic residues" evidence="13">
    <location>
        <begin position="1231"/>
        <end position="1254"/>
    </location>
</feature>
<protein>
    <recommendedName>
        <fullName evidence="14">Helicase ATP-binding domain-containing protein</fullName>
    </recommendedName>
</protein>
<keyword evidence="6" id="KW-0347">Helicase</keyword>
<feature type="domain" description="Helicase ATP-binding" evidence="14">
    <location>
        <begin position="84"/>
        <end position="496"/>
    </location>
</feature>
<dbReference type="EMBL" id="VLTL01000077">
    <property type="protein sequence ID" value="KAA0162703.1"/>
    <property type="molecule type" value="Genomic_DNA"/>
</dbReference>
<feature type="compositionally biased region" description="Low complexity" evidence="13">
    <location>
        <begin position="1131"/>
        <end position="1148"/>
    </location>
</feature>
<feature type="compositionally biased region" description="Low complexity" evidence="13">
    <location>
        <begin position="920"/>
        <end position="936"/>
    </location>
</feature>
<dbReference type="Pfam" id="PF23109">
    <property type="entry name" value="ARCH_RTEL1"/>
    <property type="match status" value="1"/>
</dbReference>
<evidence type="ECO:0000256" key="7">
    <source>
        <dbReference type="ARBA" id="ARBA00022840"/>
    </source>
</evidence>
<dbReference type="GO" id="GO:0090657">
    <property type="term" value="P:telomeric loop disassembly"/>
    <property type="evidence" value="ECO:0007669"/>
    <property type="project" value="TreeGrafter"/>
</dbReference>
<evidence type="ECO:0000256" key="13">
    <source>
        <dbReference type="SAM" id="MobiDB-lite"/>
    </source>
</evidence>
<dbReference type="GO" id="GO:0016818">
    <property type="term" value="F:hydrolase activity, acting on acid anhydrides, in phosphorus-containing anhydrides"/>
    <property type="evidence" value="ECO:0007669"/>
    <property type="project" value="InterPro"/>
</dbReference>
<dbReference type="InterPro" id="IPR014013">
    <property type="entry name" value="Helic_SF1/SF2_ATP-bd_DinG/Rad3"/>
</dbReference>
<evidence type="ECO:0000256" key="4">
    <source>
        <dbReference type="ARBA" id="ARBA00022763"/>
    </source>
</evidence>
<feature type="compositionally biased region" description="Gly residues" evidence="13">
    <location>
        <begin position="1496"/>
        <end position="1510"/>
    </location>
</feature>
<dbReference type="SUPFAM" id="SSF52540">
    <property type="entry name" value="P-loop containing nucleoside triphosphate hydrolases"/>
    <property type="match status" value="1"/>
</dbReference>
<evidence type="ECO:0000256" key="5">
    <source>
        <dbReference type="ARBA" id="ARBA00022801"/>
    </source>
</evidence>
<dbReference type="InterPro" id="IPR006554">
    <property type="entry name" value="Helicase-like_DEXD_c2"/>
</dbReference>
<organism evidence="15 16">
    <name type="scientific">Cafeteria roenbergensis</name>
    <name type="common">Marine flagellate</name>
    <dbReference type="NCBI Taxonomy" id="33653"/>
    <lineage>
        <taxon>Eukaryota</taxon>
        <taxon>Sar</taxon>
        <taxon>Stramenopiles</taxon>
        <taxon>Bigyra</taxon>
        <taxon>Opalozoa</taxon>
        <taxon>Bicosoecida</taxon>
        <taxon>Cafeteriaceae</taxon>
        <taxon>Cafeteria</taxon>
    </lineage>
</organism>
<keyword evidence="12" id="KW-0413">Isomerase</keyword>
<keyword evidence="11" id="KW-0234">DNA repair</keyword>
<feature type="region of interest" description="Disordered" evidence="13">
    <location>
        <begin position="1231"/>
        <end position="1256"/>
    </location>
</feature>
<dbReference type="Pfam" id="PF13307">
    <property type="entry name" value="Helicase_C_2"/>
    <property type="match status" value="1"/>
</dbReference>
<feature type="compositionally biased region" description="Acidic residues" evidence="13">
    <location>
        <begin position="1073"/>
        <end position="1087"/>
    </location>
</feature>
<dbReference type="Proteomes" id="UP000324907">
    <property type="component" value="Unassembled WGS sequence"/>
</dbReference>
<feature type="region of interest" description="Disordered" evidence="13">
    <location>
        <begin position="1326"/>
        <end position="1363"/>
    </location>
</feature>
<evidence type="ECO:0000256" key="8">
    <source>
        <dbReference type="ARBA" id="ARBA00023004"/>
    </source>
</evidence>
<evidence type="ECO:0000256" key="9">
    <source>
        <dbReference type="ARBA" id="ARBA00023014"/>
    </source>
</evidence>
<keyword evidence="8" id="KW-0408">Iron</keyword>
<feature type="region of interest" description="Disordered" evidence="13">
    <location>
        <begin position="1055"/>
        <end position="1162"/>
    </location>
</feature>
<evidence type="ECO:0000313" key="16">
    <source>
        <dbReference type="Proteomes" id="UP000324907"/>
    </source>
</evidence>
<feature type="compositionally biased region" description="Basic and acidic residues" evidence="13">
    <location>
        <begin position="1088"/>
        <end position="1108"/>
    </location>
</feature>
<dbReference type="InterPro" id="IPR027417">
    <property type="entry name" value="P-loop_NTPase"/>
</dbReference>
<evidence type="ECO:0000313" key="15">
    <source>
        <dbReference type="EMBL" id="KAA0162703.1"/>
    </source>
</evidence>
<feature type="region of interest" description="Disordered" evidence="13">
    <location>
        <begin position="1496"/>
        <end position="1522"/>
    </location>
</feature>
<name>A0A5A8DB47_CAFRO</name>
<keyword evidence="1" id="KW-0004">4Fe-4S</keyword>
<accession>A0A5A8DB47</accession>
<dbReference type="GO" id="GO:0003678">
    <property type="term" value="F:DNA helicase activity"/>
    <property type="evidence" value="ECO:0007669"/>
    <property type="project" value="InterPro"/>
</dbReference>
<keyword evidence="10" id="KW-0238">DNA-binding</keyword>
<dbReference type="GO" id="GO:0046872">
    <property type="term" value="F:metal ion binding"/>
    <property type="evidence" value="ECO:0007669"/>
    <property type="project" value="UniProtKB-KW"/>
</dbReference>
<dbReference type="InterPro" id="IPR010614">
    <property type="entry name" value="RAD3-like_helicase_DEAD"/>
</dbReference>
<dbReference type="GO" id="GO:0005524">
    <property type="term" value="F:ATP binding"/>
    <property type="evidence" value="ECO:0007669"/>
    <property type="project" value="UniProtKB-KW"/>
</dbReference>